<keyword evidence="2" id="KW-1185">Reference proteome</keyword>
<dbReference type="AlphaFoldDB" id="A0AAW0Q2I7"/>
<gene>
    <name evidence="1" type="ORF">WMY93_000460</name>
</gene>
<accession>A0AAW0Q2I7</accession>
<evidence type="ECO:0000313" key="2">
    <source>
        <dbReference type="Proteomes" id="UP001460270"/>
    </source>
</evidence>
<dbReference type="PANTHER" id="PTHR31025:SF31">
    <property type="entry name" value="SI:CH211-166E11.5"/>
    <property type="match status" value="1"/>
</dbReference>
<proteinExistence type="predicted"/>
<sequence>MDQTYSYRRQEVVVKSLKVEEILERWPALFTPEQINEEFRRCTTIPLESSFMSNLDKHTSKLLTVFSSVGGSRGERLRLQWIELVQNPSASVVRKRDVVLRCLVDYMGDNIR</sequence>
<evidence type="ECO:0000313" key="1">
    <source>
        <dbReference type="EMBL" id="KAK7944732.1"/>
    </source>
</evidence>
<reference evidence="2" key="1">
    <citation type="submission" date="2024-04" db="EMBL/GenBank/DDBJ databases">
        <title>Salinicola lusitanus LLJ914,a marine bacterium isolated from the Okinawa Trough.</title>
        <authorList>
            <person name="Li J."/>
        </authorList>
    </citation>
    <scope>NUCLEOTIDE SEQUENCE [LARGE SCALE GENOMIC DNA]</scope>
</reference>
<organism evidence="1 2">
    <name type="scientific">Mugilogobius chulae</name>
    <name type="common">yellowstripe goby</name>
    <dbReference type="NCBI Taxonomy" id="88201"/>
    <lineage>
        <taxon>Eukaryota</taxon>
        <taxon>Metazoa</taxon>
        <taxon>Chordata</taxon>
        <taxon>Craniata</taxon>
        <taxon>Vertebrata</taxon>
        <taxon>Euteleostomi</taxon>
        <taxon>Actinopterygii</taxon>
        <taxon>Neopterygii</taxon>
        <taxon>Teleostei</taxon>
        <taxon>Neoteleostei</taxon>
        <taxon>Acanthomorphata</taxon>
        <taxon>Gobiaria</taxon>
        <taxon>Gobiiformes</taxon>
        <taxon>Gobioidei</taxon>
        <taxon>Gobiidae</taxon>
        <taxon>Gobionellinae</taxon>
        <taxon>Mugilogobius</taxon>
    </lineage>
</organism>
<protein>
    <submittedName>
        <fullName evidence="1">Uncharacterized protein</fullName>
    </submittedName>
</protein>
<dbReference type="EMBL" id="JBBPFD010000001">
    <property type="protein sequence ID" value="KAK7944732.1"/>
    <property type="molecule type" value="Genomic_DNA"/>
</dbReference>
<name>A0AAW0Q2I7_9GOBI</name>
<comment type="caution">
    <text evidence="1">The sequence shown here is derived from an EMBL/GenBank/DDBJ whole genome shotgun (WGS) entry which is preliminary data.</text>
</comment>
<dbReference type="PANTHER" id="PTHR31025">
    <property type="entry name" value="SI:CH211-196P9.1-RELATED"/>
    <property type="match status" value="1"/>
</dbReference>
<dbReference type="Proteomes" id="UP001460270">
    <property type="component" value="Unassembled WGS sequence"/>
</dbReference>